<dbReference type="OrthoDB" id="7374690at2"/>
<gene>
    <name evidence="2" type="ORF">BWR60_35410</name>
</gene>
<keyword evidence="3" id="KW-1185">Reference proteome</keyword>
<protein>
    <recommendedName>
        <fullName evidence="1">Restriction endonuclease type IV Mrr domain-containing protein</fullName>
    </recommendedName>
</protein>
<comment type="caution">
    <text evidence="2">The sequence shown here is derived from an EMBL/GenBank/DDBJ whole genome shotgun (WGS) entry which is preliminary data.</text>
</comment>
<name>A0A211YSS1_9PROT</name>
<dbReference type="InterPro" id="IPR007560">
    <property type="entry name" value="Restrct_endonuc_IV_Mrr"/>
</dbReference>
<dbReference type="EMBL" id="NHON01000182">
    <property type="protein sequence ID" value="OWJ56070.1"/>
    <property type="molecule type" value="Genomic_DNA"/>
</dbReference>
<accession>A0A211YSS1</accession>
<evidence type="ECO:0000313" key="3">
    <source>
        <dbReference type="Proteomes" id="UP000196655"/>
    </source>
</evidence>
<dbReference type="GO" id="GO:0004519">
    <property type="term" value="F:endonuclease activity"/>
    <property type="evidence" value="ECO:0007669"/>
    <property type="project" value="InterPro"/>
</dbReference>
<evidence type="ECO:0000313" key="2">
    <source>
        <dbReference type="EMBL" id="OWJ56070.1"/>
    </source>
</evidence>
<sequence length="653" mass="73319">MTLYFSALKTAIQHLDEKRFYDVALMYLEQRGYQDIRIVDGSGDGGRDVMCSRTDLRIQLSVRKDWETKINDEASRTLHEGKRSLIFVTNRQISPDSEQSFLEKKYSKNGLVELLIIDLRRISTALSRPGVIKRSYEMLGMAVPSELHAAPKDIAISTVVLFSQEARELRDEVIEANLRAQLLRHPSASDVDLIRWVAASIPGENVDRAARSALSRLQSEGRVQKEPSGFQLSAAELLVMQAAEAEFLAARKADVAALVEVTGLQDKDAEKLLDIALELLVRNRDLDGHGPLEASLSDFLGTHGLSRKRAKVFESLAMTSCARLRQYGATVDRVFSTNTFDIYRALGRRTQISMVLDASVAMPVLFGLAFGNAKSRYGLAAAALKQACDTHNIQIVLPRVYLNEMASHGLKALEWLEIYDALPSEARAPLRSSENAYISHYTHISETLVRQGDNLSLSGFLRHFGISKGKNLNSIENRIQTLVENYNISIVDWRNYNEDIFLRIKNEKKFQPKILVKHDSIVATMLKEEDKKGFVLATWDGVMIDLVEELARIYADTPARVIDFLSMATATDFESEQSYELMTTLLHIDERSAAPLAQLIEKISSVEQAYKLDTFIREARDRNGATWTLSPADVEPFIDKAEQITDQNNDDGD</sequence>
<reference evidence="3" key="1">
    <citation type="submission" date="2017-05" db="EMBL/GenBank/DDBJ databases">
        <authorList>
            <person name="Macchi M."/>
            <person name="Festa S."/>
            <person name="Coppotelli B.M."/>
            <person name="Morelli I.S."/>
        </authorList>
    </citation>
    <scope>NUCLEOTIDE SEQUENCE [LARGE SCALE GENOMIC DNA]</scope>
    <source>
        <strain evidence="3">I</strain>
    </source>
</reference>
<dbReference type="Pfam" id="PF04471">
    <property type="entry name" value="Mrr_cat"/>
    <property type="match status" value="1"/>
</dbReference>
<dbReference type="AlphaFoldDB" id="A0A211YSS1"/>
<feature type="domain" description="Restriction endonuclease type IV Mrr" evidence="1">
    <location>
        <begin position="13"/>
        <end position="101"/>
    </location>
</feature>
<dbReference type="GO" id="GO:0003677">
    <property type="term" value="F:DNA binding"/>
    <property type="evidence" value="ECO:0007669"/>
    <property type="project" value="InterPro"/>
</dbReference>
<evidence type="ECO:0000259" key="1">
    <source>
        <dbReference type="Pfam" id="PF04471"/>
    </source>
</evidence>
<proteinExistence type="predicted"/>
<dbReference type="GO" id="GO:0009307">
    <property type="term" value="P:DNA restriction-modification system"/>
    <property type="evidence" value="ECO:0007669"/>
    <property type="project" value="InterPro"/>
</dbReference>
<organism evidence="2 3">
    <name type="scientific">Inquilinus limosus</name>
    <dbReference type="NCBI Taxonomy" id="171674"/>
    <lineage>
        <taxon>Bacteria</taxon>
        <taxon>Pseudomonadati</taxon>
        <taxon>Pseudomonadota</taxon>
        <taxon>Alphaproteobacteria</taxon>
        <taxon>Rhodospirillales</taxon>
        <taxon>Rhodospirillaceae</taxon>
        <taxon>Inquilinus</taxon>
    </lineage>
</organism>
<dbReference type="Proteomes" id="UP000196655">
    <property type="component" value="Unassembled WGS sequence"/>
</dbReference>